<comment type="similarity">
    <text evidence="2">Belongs to the GcvH family.</text>
</comment>
<protein>
    <recommendedName>
        <fullName evidence="6">Lipoyl-binding domain-containing protein</fullName>
    </recommendedName>
</protein>
<feature type="modified residue" description="N6-lipoyllysine" evidence="5">
    <location>
        <position position="297"/>
    </location>
</feature>
<dbReference type="SUPFAM" id="SSF51230">
    <property type="entry name" value="Single hybrid motif"/>
    <property type="match status" value="1"/>
</dbReference>
<dbReference type="CDD" id="cd06848">
    <property type="entry name" value="GCS_H"/>
    <property type="match status" value="1"/>
</dbReference>
<dbReference type="EMBL" id="JALJOV010000047">
    <property type="protein sequence ID" value="KAK9868077.1"/>
    <property type="molecule type" value="Genomic_DNA"/>
</dbReference>
<sequence>MAGQSAFAVSFVGRSFPITDHNFTQVDQTHWVLDVASVVTPDYCSLKEVMLFLSRPVPALAESSALGLYLSLGGDRWEYRGFVSNAHPSEVMPLQWPEVGPSFILRPGAVQLGVSIEPQAELLQKEGSKLAGKQEYAKRVAMSLFRYMESFSSGGSANQLVLPTNALEQWFNRFSEKFKRDPDFLMHQVLVPLSSNYPWQLSGSMLQLALTRCGCSQAQPQGVWSFRDALARSYATVLGDLKYAKSHEWVKKEGETGTVGISDFAQEELGDIVYVELPEPGSTVTAGETFGVVESVKAASDVYSPVTGEVTEVNSVLVDEPAKVNSDPFSGGWMFKVKLEDSSELDKLLDSDSYEKHCESGDH</sequence>
<reference evidence="7 8" key="1">
    <citation type="journal article" date="2024" name="Nat. Commun.">
        <title>Phylogenomics reveals the evolutionary origins of lichenization in chlorophyte algae.</title>
        <authorList>
            <person name="Puginier C."/>
            <person name="Libourel C."/>
            <person name="Otte J."/>
            <person name="Skaloud P."/>
            <person name="Haon M."/>
            <person name="Grisel S."/>
            <person name="Petersen M."/>
            <person name="Berrin J.G."/>
            <person name="Delaux P.M."/>
            <person name="Dal Grande F."/>
            <person name="Keller J."/>
        </authorList>
    </citation>
    <scope>NUCLEOTIDE SEQUENCE [LARGE SCALE GENOMIC DNA]</scope>
    <source>
        <strain evidence="7 8">SAG 2523</strain>
    </source>
</reference>
<dbReference type="InterPro" id="IPR000089">
    <property type="entry name" value="Biotin_lipoyl"/>
</dbReference>
<keyword evidence="4" id="KW-0809">Transit peptide</keyword>
<keyword evidence="3 5" id="KW-0450">Lipoyl</keyword>
<dbReference type="GO" id="GO:0005739">
    <property type="term" value="C:mitochondrion"/>
    <property type="evidence" value="ECO:0007669"/>
    <property type="project" value="TreeGrafter"/>
</dbReference>
<evidence type="ECO:0000313" key="7">
    <source>
        <dbReference type="EMBL" id="KAK9868077.1"/>
    </source>
</evidence>
<dbReference type="PROSITE" id="PS00189">
    <property type="entry name" value="LIPOYL"/>
    <property type="match status" value="1"/>
</dbReference>
<dbReference type="Gene3D" id="2.40.50.100">
    <property type="match status" value="1"/>
</dbReference>
<name>A0AAW1TDY0_9CHLO</name>
<dbReference type="Pfam" id="PF21057">
    <property type="entry name" value="Hikeshi-like_C"/>
    <property type="match status" value="1"/>
</dbReference>
<evidence type="ECO:0000256" key="1">
    <source>
        <dbReference type="ARBA" id="ARBA00001938"/>
    </source>
</evidence>
<dbReference type="HAMAP" id="MF_00272">
    <property type="entry name" value="GcvH"/>
    <property type="match status" value="1"/>
</dbReference>
<dbReference type="InterPro" id="IPR011053">
    <property type="entry name" value="Single_hybrid_motif"/>
</dbReference>
<gene>
    <name evidence="7" type="ORF">WJX84_011396</name>
</gene>
<evidence type="ECO:0000256" key="2">
    <source>
        <dbReference type="ARBA" id="ARBA00009249"/>
    </source>
</evidence>
<dbReference type="InterPro" id="IPR002930">
    <property type="entry name" value="GCV_H"/>
</dbReference>
<dbReference type="PANTHER" id="PTHR11715:SF3">
    <property type="entry name" value="GLYCINE CLEAVAGE SYSTEM H PROTEIN-RELATED"/>
    <property type="match status" value="1"/>
</dbReference>
<dbReference type="NCBIfam" id="TIGR00527">
    <property type="entry name" value="gcvH"/>
    <property type="match status" value="1"/>
</dbReference>
<evidence type="ECO:0000313" key="8">
    <source>
        <dbReference type="Proteomes" id="UP001485043"/>
    </source>
</evidence>
<dbReference type="InterPro" id="IPR033753">
    <property type="entry name" value="GCV_H/Fam206"/>
</dbReference>
<evidence type="ECO:0000256" key="5">
    <source>
        <dbReference type="PIRSR" id="PIRSR617453-50"/>
    </source>
</evidence>
<dbReference type="Pfam" id="PF01597">
    <property type="entry name" value="GCV_H"/>
    <property type="match status" value="1"/>
</dbReference>
<comment type="caution">
    <text evidence="7">The sequence shown here is derived from an EMBL/GenBank/DDBJ whole genome shotgun (WGS) entry which is preliminary data.</text>
</comment>
<proteinExistence type="inferred from homology"/>
<evidence type="ECO:0000259" key="6">
    <source>
        <dbReference type="PROSITE" id="PS50968"/>
    </source>
</evidence>
<accession>A0AAW1TDY0</accession>
<dbReference type="AlphaFoldDB" id="A0AAW1TDY0"/>
<keyword evidence="8" id="KW-1185">Reference proteome</keyword>
<dbReference type="GO" id="GO:0005960">
    <property type="term" value="C:glycine cleavage complex"/>
    <property type="evidence" value="ECO:0007669"/>
    <property type="project" value="InterPro"/>
</dbReference>
<dbReference type="PROSITE" id="PS50968">
    <property type="entry name" value="BIOTINYL_LIPOYL"/>
    <property type="match status" value="1"/>
</dbReference>
<dbReference type="InterPro" id="IPR048364">
    <property type="entry name" value="Hikeshi-like_C"/>
</dbReference>
<evidence type="ECO:0000256" key="4">
    <source>
        <dbReference type="ARBA" id="ARBA00022946"/>
    </source>
</evidence>
<dbReference type="InterPro" id="IPR003016">
    <property type="entry name" value="2-oxoA_DH_lipoyl-BS"/>
</dbReference>
<feature type="domain" description="Lipoyl-binding" evidence="6">
    <location>
        <begin position="256"/>
        <end position="338"/>
    </location>
</feature>
<evidence type="ECO:0000256" key="3">
    <source>
        <dbReference type="ARBA" id="ARBA00022823"/>
    </source>
</evidence>
<dbReference type="GO" id="GO:0009249">
    <property type="term" value="P:protein lipoylation"/>
    <property type="evidence" value="ECO:0007669"/>
    <property type="project" value="TreeGrafter"/>
</dbReference>
<dbReference type="GO" id="GO:0019464">
    <property type="term" value="P:glycine decarboxylation via glycine cleavage system"/>
    <property type="evidence" value="ECO:0007669"/>
    <property type="project" value="InterPro"/>
</dbReference>
<organism evidence="7 8">
    <name type="scientific">Apatococcus fuscideae</name>
    <dbReference type="NCBI Taxonomy" id="2026836"/>
    <lineage>
        <taxon>Eukaryota</taxon>
        <taxon>Viridiplantae</taxon>
        <taxon>Chlorophyta</taxon>
        <taxon>core chlorophytes</taxon>
        <taxon>Trebouxiophyceae</taxon>
        <taxon>Chlorellales</taxon>
        <taxon>Chlorellaceae</taxon>
        <taxon>Apatococcus</taxon>
    </lineage>
</organism>
<comment type="cofactor">
    <cofactor evidence="1">
        <name>(R)-lipoate</name>
        <dbReference type="ChEBI" id="CHEBI:83088"/>
    </cofactor>
</comment>
<dbReference type="Proteomes" id="UP001485043">
    <property type="component" value="Unassembled WGS sequence"/>
</dbReference>
<dbReference type="NCBIfam" id="NF002270">
    <property type="entry name" value="PRK01202.1"/>
    <property type="match status" value="1"/>
</dbReference>
<dbReference type="PANTHER" id="PTHR11715">
    <property type="entry name" value="GLYCINE CLEAVAGE SYSTEM H PROTEIN"/>
    <property type="match status" value="1"/>
</dbReference>
<dbReference type="InterPro" id="IPR017453">
    <property type="entry name" value="GCV_H_sub"/>
</dbReference>